<keyword evidence="2" id="KW-1185">Reference proteome</keyword>
<gene>
    <name evidence="1" type="ORF">scyTo_0012905</name>
</gene>
<proteinExistence type="predicted"/>
<reference evidence="1 2" key="1">
    <citation type="journal article" date="2018" name="Nat. Ecol. Evol.">
        <title>Shark genomes provide insights into elasmobranch evolution and the origin of vertebrates.</title>
        <authorList>
            <person name="Hara Y"/>
            <person name="Yamaguchi K"/>
            <person name="Onimaru K"/>
            <person name="Kadota M"/>
            <person name="Koyanagi M"/>
            <person name="Keeley SD"/>
            <person name="Tatsumi K"/>
            <person name="Tanaka K"/>
            <person name="Motone F"/>
            <person name="Kageyama Y"/>
            <person name="Nozu R"/>
            <person name="Adachi N"/>
            <person name="Nishimura O"/>
            <person name="Nakagawa R"/>
            <person name="Tanegashima C"/>
            <person name="Kiyatake I"/>
            <person name="Matsumoto R"/>
            <person name="Murakumo K"/>
            <person name="Nishida K"/>
            <person name="Terakita A"/>
            <person name="Kuratani S"/>
            <person name="Sato K"/>
            <person name="Hyodo S Kuraku.S."/>
        </authorList>
    </citation>
    <scope>NUCLEOTIDE SEQUENCE [LARGE SCALE GENOMIC DNA]</scope>
</reference>
<organism evidence="1 2">
    <name type="scientific">Scyliorhinus torazame</name>
    <name type="common">Cloudy catshark</name>
    <name type="synonym">Catulus torazame</name>
    <dbReference type="NCBI Taxonomy" id="75743"/>
    <lineage>
        <taxon>Eukaryota</taxon>
        <taxon>Metazoa</taxon>
        <taxon>Chordata</taxon>
        <taxon>Craniata</taxon>
        <taxon>Vertebrata</taxon>
        <taxon>Chondrichthyes</taxon>
        <taxon>Elasmobranchii</taxon>
        <taxon>Galeomorphii</taxon>
        <taxon>Galeoidea</taxon>
        <taxon>Carcharhiniformes</taxon>
        <taxon>Scyliorhinidae</taxon>
        <taxon>Scyliorhinus</taxon>
    </lineage>
</organism>
<name>A0A401NKK3_SCYTO</name>
<evidence type="ECO:0000313" key="2">
    <source>
        <dbReference type="Proteomes" id="UP000288216"/>
    </source>
</evidence>
<accession>A0A401NKK3</accession>
<sequence>MGSLDNLADVEEPGSLVGDKLETRWSRVAPDRCRQVCESRSKGKRLKRKLPNSSNWSKTLCGSAITKLTRICI</sequence>
<dbReference type="Proteomes" id="UP000288216">
    <property type="component" value="Unassembled WGS sequence"/>
</dbReference>
<evidence type="ECO:0000313" key="1">
    <source>
        <dbReference type="EMBL" id="GCB61382.1"/>
    </source>
</evidence>
<comment type="caution">
    <text evidence="1">The sequence shown here is derived from an EMBL/GenBank/DDBJ whole genome shotgun (WGS) entry which is preliminary data.</text>
</comment>
<dbReference type="EMBL" id="BFAA01006388">
    <property type="protein sequence ID" value="GCB61382.1"/>
    <property type="molecule type" value="Genomic_DNA"/>
</dbReference>
<protein>
    <submittedName>
        <fullName evidence="1">Uncharacterized protein</fullName>
    </submittedName>
</protein>
<dbReference type="AlphaFoldDB" id="A0A401NKK3"/>